<protein>
    <submittedName>
        <fullName evidence="1">Phosphonate transport ATP-binding protein</fullName>
    </submittedName>
</protein>
<gene>
    <name evidence="1" type="primary">phnC_1</name>
    <name evidence="2" type="ORF">NCTC13443_01962</name>
    <name evidence="1" type="ORF">NCTC13465_06274</name>
</gene>
<accession>A0A2X1R2I8</accession>
<organism evidence="1 3">
    <name type="scientific">Klebsiella pneumoniae</name>
    <dbReference type="NCBI Taxonomy" id="573"/>
    <lineage>
        <taxon>Bacteria</taxon>
        <taxon>Pseudomonadati</taxon>
        <taxon>Pseudomonadota</taxon>
        <taxon>Gammaproteobacteria</taxon>
        <taxon>Enterobacterales</taxon>
        <taxon>Enterobacteriaceae</taxon>
        <taxon>Klebsiella/Raoultella group</taxon>
        <taxon>Klebsiella</taxon>
        <taxon>Klebsiella pneumoniae complex</taxon>
    </lineage>
</organism>
<dbReference type="SUPFAM" id="SSF52540">
    <property type="entry name" value="P-loop containing nucleoside triphosphate hydrolases"/>
    <property type="match status" value="1"/>
</dbReference>
<proteinExistence type="predicted"/>
<dbReference type="EMBL" id="UAWQ01000020">
    <property type="protein sequence ID" value="SQC59921.1"/>
    <property type="molecule type" value="Genomic_DNA"/>
</dbReference>
<evidence type="ECO:0000313" key="4">
    <source>
        <dbReference type="Proteomes" id="UP000255518"/>
    </source>
</evidence>
<evidence type="ECO:0000313" key="2">
    <source>
        <dbReference type="EMBL" id="STT01635.1"/>
    </source>
</evidence>
<keyword evidence="1" id="KW-0547">Nucleotide-binding</keyword>
<dbReference type="Proteomes" id="UP000255518">
    <property type="component" value="Unassembled WGS sequence"/>
</dbReference>
<dbReference type="InterPro" id="IPR027417">
    <property type="entry name" value="P-loop_NTPase"/>
</dbReference>
<dbReference type="Proteomes" id="UP000251721">
    <property type="component" value="Unassembled WGS sequence"/>
</dbReference>
<dbReference type="Gene3D" id="3.40.50.300">
    <property type="entry name" value="P-loop containing nucleotide triphosphate hydrolases"/>
    <property type="match status" value="1"/>
</dbReference>
<evidence type="ECO:0000313" key="3">
    <source>
        <dbReference type="Proteomes" id="UP000251721"/>
    </source>
</evidence>
<keyword evidence="1" id="KW-0067">ATP-binding</keyword>
<dbReference type="AlphaFoldDB" id="A0A2X1R2I8"/>
<evidence type="ECO:0000313" key="1">
    <source>
        <dbReference type="EMBL" id="SQC59921.1"/>
    </source>
</evidence>
<name>A0A2X1R2I8_KLEPN</name>
<dbReference type="EMBL" id="UGKT01000001">
    <property type="protein sequence ID" value="STT01635.1"/>
    <property type="molecule type" value="Genomic_DNA"/>
</dbReference>
<sequence length="65" mass="7338">MDVLREISEQGISVMVNLHSVELVRAYCTRVIGVASGQLIFDDHPSRLTQDVLQRLYGDEVSQLH</sequence>
<reference evidence="3 4" key="1">
    <citation type="submission" date="2018-06" db="EMBL/GenBank/DDBJ databases">
        <authorList>
            <consortium name="Pathogen Informatics"/>
            <person name="Doyle S."/>
        </authorList>
    </citation>
    <scope>NUCLEOTIDE SEQUENCE [LARGE SCALE GENOMIC DNA]</scope>
    <source>
        <strain evidence="2 4">NCTC13443</strain>
        <strain evidence="1 3">NCTC13465</strain>
    </source>
</reference>
<dbReference type="GO" id="GO:0005524">
    <property type="term" value="F:ATP binding"/>
    <property type="evidence" value="ECO:0007669"/>
    <property type="project" value="UniProtKB-KW"/>
</dbReference>